<protein>
    <submittedName>
        <fullName evidence="1">Uncharacterized protein</fullName>
    </submittedName>
</protein>
<dbReference type="OrthoDB" id="8858598at2"/>
<dbReference type="STRING" id="683125.SAMN05660206_102195"/>
<accession>A0A1I6Q955</accession>
<dbReference type="Proteomes" id="UP000198785">
    <property type="component" value="Unassembled WGS sequence"/>
</dbReference>
<dbReference type="PROSITE" id="PS51257">
    <property type="entry name" value="PROKAR_LIPOPROTEIN"/>
    <property type="match status" value="1"/>
</dbReference>
<gene>
    <name evidence="1" type="ORF">SAMN05660206_102195</name>
</gene>
<organism evidence="1 2">
    <name type="scientific">Sphingobacterium wenxiniae</name>
    <dbReference type="NCBI Taxonomy" id="683125"/>
    <lineage>
        <taxon>Bacteria</taxon>
        <taxon>Pseudomonadati</taxon>
        <taxon>Bacteroidota</taxon>
        <taxon>Sphingobacteriia</taxon>
        <taxon>Sphingobacteriales</taxon>
        <taxon>Sphingobacteriaceae</taxon>
        <taxon>Sphingobacterium</taxon>
    </lineage>
</organism>
<evidence type="ECO:0000313" key="1">
    <source>
        <dbReference type="EMBL" id="SFS48830.1"/>
    </source>
</evidence>
<dbReference type="RefSeq" id="WP_093363749.1">
    <property type="nucleotide sequence ID" value="NZ_FOZZ01000002.1"/>
</dbReference>
<keyword evidence="2" id="KW-1185">Reference proteome</keyword>
<sequence>MNKLFIAILLLSIVACGNKGADYRSQENETFLAEIAQHAKASITDITELKRQPTNTFIISTRCRLPDDLVETYHTNNGSIINTDDDIWDIATYTIKNHELINEQNEKLQFKDIGNSPSLQEYAIEEYETILYQQLGIMLTLDKKFEKLDGFIEIVFEIPNGNKKEIRIPVDISIQDTLE</sequence>
<name>A0A1I6Q955_9SPHI</name>
<dbReference type="EMBL" id="FOZZ01000002">
    <property type="protein sequence ID" value="SFS48830.1"/>
    <property type="molecule type" value="Genomic_DNA"/>
</dbReference>
<proteinExistence type="predicted"/>
<reference evidence="1 2" key="1">
    <citation type="submission" date="2016-10" db="EMBL/GenBank/DDBJ databases">
        <authorList>
            <person name="de Groot N.N."/>
        </authorList>
    </citation>
    <scope>NUCLEOTIDE SEQUENCE [LARGE SCALE GENOMIC DNA]</scope>
    <source>
        <strain evidence="1 2">DSM 22789</strain>
    </source>
</reference>
<evidence type="ECO:0000313" key="2">
    <source>
        <dbReference type="Proteomes" id="UP000198785"/>
    </source>
</evidence>
<dbReference type="AlphaFoldDB" id="A0A1I6Q955"/>